<keyword evidence="2" id="KW-1185">Reference proteome</keyword>
<organism evidence="1 2">
    <name type="scientific">Dichomitus squalens</name>
    <dbReference type="NCBI Taxonomy" id="114155"/>
    <lineage>
        <taxon>Eukaryota</taxon>
        <taxon>Fungi</taxon>
        <taxon>Dikarya</taxon>
        <taxon>Basidiomycota</taxon>
        <taxon>Agaricomycotina</taxon>
        <taxon>Agaricomycetes</taxon>
        <taxon>Polyporales</taxon>
        <taxon>Polyporaceae</taxon>
        <taxon>Dichomitus</taxon>
    </lineage>
</organism>
<gene>
    <name evidence="1" type="ORF">BD310DRAFT_805281</name>
</gene>
<accession>A0A4Q9QAM4</accession>
<dbReference type="OMA" id="VIASCKL"/>
<dbReference type="Proteomes" id="UP000292082">
    <property type="component" value="Unassembled WGS sequence"/>
</dbReference>
<name>A0A4Q9QAM4_9APHY</name>
<evidence type="ECO:0000313" key="2">
    <source>
        <dbReference type="Proteomes" id="UP000292082"/>
    </source>
</evidence>
<feature type="non-terminal residue" evidence="1">
    <location>
        <position position="1"/>
    </location>
</feature>
<dbReference type="EMBL" id="ML145085">
    <property type="protein sequence ID" value="TBU64713.1"/>
    <property type="molecule type" value="Genomic_DNA"/>
</dbReference>
<reference evidence="1 2" key="1">
    <citation type="submission" date="2019-01" db="EMBL/GenBank/DDBJ databases">
        <title>Draft genome sequences of three monokaryotic isolates of the white-rot basidiomycete fungus Dichomitus squalens.</title>
        <authorList>
            <consortium name="DOE Joint Genome Institute"/>
            <person name="Lopez S.C."/>
            <person name="Andreopoulos B."/>
            <person name="Pangilinan J."/>
            <person name="Lipzen A."/>
            <person name="Riley R."/>
            <person name="Ahrendt S."/>
            <person name="Ng V."/>
            <person name="Barry K."/>
            <person name="Daum C."/>
            <person name="Grigoriev I.V."/>
            <person name="Hilden K.S."/>
            <person name="Makela M.R."/>
            <person name="de Vries R.P."/>
        </authorList>
    </citation>
    <scope>NUCLEOTIDE SEQUENCE [LARGE SCALE GENOMIC DNA]</scope>
    <source>
        <strain evidence="1 2">CBS 464.89</strain>
    </source>
</reference>
<evidence type="ECO:0000313" key="1">
    <source>
        <dbReference type="EMBL" id="TBU64713.1"/>
    </source>
</evidence>
<dbReference type="AlphaFoldDB" id="A0A4Q9QAM4"/>
<proteinExistence type="predicted"/>
<protein>
    <submittedName>
        <fullName evidence="1">Uncharacterized protein</fullName>
    </submittedName>
</protein>
<sequence length="84" mass="9127">LATSASWSSLPNPMPAHECSVHPPMFTDAMPVDAVIASCKLARPPLALMIFRKRTDLPVPADPVKNTLSPRCTFARTYRCSGES</sequence>